<feature type="region of interest" description="Disordered" evidence="2">
    <location>
        <begin position="185"/>
        <end position="206"/>
    </location>
</feature>
<feature type="domain" description="Rab-GAP TBC" evidence="3">
    <location>
        <begin position="233"/>
        <end position="443"/>
    </location>
</feature>
<dbReference type="Pfam" id="PF00566">
    <property type="entry name" value="RabGAP-TBC"/>
    <property type="match status" value="1"/>
</dbReference>
<evidence type="ECO:0000256" key="1">
    <source>
        <dbReference type="ARBA" id="ARBA00022468"/>
    </source>
</evidence>
<dbReference type="InterPro" id="IPR000195">
    <property type="entry name" value="Rab-GAP-TBC_dom"/>
</dbReference>
<dbReference type="AlphaFoldDB" id="A0AAQ4E8V2"/>
<feature type="region of interest" description="Disordered" evidence="2">
    <location>
        <begin position="553"/>
        <end position="639"/>
    </location>
</feature>
<evidence type="ECO:0000256" key="2">
    <source>
        <dbReference type="SAM" id="MobiDB-lite"/>
    </source>
</evidence>
<sequence length="719" mass="81006">MRGLQPHSLALGRPLHWPRIWRLVCVVVTFPLCPLQKFEGSHGPTEHRKFSLDPQITSFEVLQNLLARAFDIRGEFTVSYLARDDEGGDAYIGLLSDWDLDAAFLSSSEPCLKLRVEPKPYDKSLAEWDVVTPGDMAKAEATPKSSLTGSFFSQMEKTLTRFQKVLNLASLQDSAAEQSIISLPWTSSAPPSSQQQQEAARSPLGDREFRACLDGEGRLLKPRELRLAVYQGGVEPSLRKVVWKHILNVYPEGLTGRQRLAYMRRKSDQYLQLRSSWKNLMEKPGYSSDIQLVTNMVRKDVLRTDRTHPFYAGGDDNANVVALFNLLTTFALNHPGLSYCQGMSDLASPLLVVMRDEPHAYVCFCALMRRLAPNFNLDGEAMTLKFQHLSDLVEHFDPVFFRYLEERGAQDLLFCYRWLLLELKREFAFDDALRMLEVLWSSLPPAPPEGELELYERPYAGEPRLPAARGGNPYCKVRAIRRQSSGSAHASPASSSASTVREEEQQPSSEDEDSSSQAYEPISTTMTRELSMELDSLNRRLRGDCATAWCNGAGGDAQQQQLNGTKLRRSSDSEDSDESRRAASNHASEGYVSEEGGASSREASTEDSGVVSNPRPWADDAAAVSAPKQRGGVRARLPRPQELGGGNPFMMFLCLTLLLQHRDVIMRNGMDYNELAMHFDKMVRRHHLHRVLHQTRALFAEYLRLGWDSEPWEEEHPHV</sequence>
<dbReference type="EMBL" id="JARKHS020020071">
    <property type="protein sequence ID" value="KAK8771166.1"/>
    <property type="molecule type" value="Genomic_DNA"/>
</dbReference>
<protein>
    <recommendedName>
        <fullName evidence="3">Rab-GAP TBC domain-containing protein</fullName>
    </recommendedName>
</protein>
<evidence type="ECO:0000313" key="4">
    <source>
        <dbReference type="EMBL" id="KAK8771166.1"/>
    </source>
</evidence>
<feature type="compositionally biased region" description="Low complexity" evidence="2">
    <location>
        <begin position="187"/>
        <end position="203"/>
    </location>
</feature>
<gene>
    <name evidence="4" type="ORF">V5799_025589</name>
</gene>
<dbReference type="Proteomes" id="UP001321473">
    <property type="component" value="Unassembled WGS sequence"/>
</dbReference>
<dbReference type="SMART" id="SM00164">
    <property type="entry name" value="TBC"/>
    <property type="match status" value="1"/>
</dbReference>
<feature type="region of interest" description="Disordered" evidence="2">
    <location>
        <begin position="482"/>
        <end position="526"/>
    </location>
</feature>
<dbReference type="GO" id="GO:0005096">
    <property type="term" value="F:GTPase activator activity"/>
    <property type="evidence" value="ECO:0007669"/>
    <property type="project" value="UniProtKB-KW"/>
</dbReference>
<dbReference type="PANTHER" id="PTHR22957:SF333">
    <property type="entry name" value="TBC1 DOMAIN FAMILY MEMBER 25"/>
    <property type="match status" value="1"/>
</dbReference>
<organism evidence="4 5">
    <name type="scientific">Amblyomma americanum</name>
    <name type="common">Lone star tick</name>
    <dbReference type="NCBI Taxonomy" id="6943"/>
    <lineage>
        <taxon>Eukaryota</taxon>
        <taxon>Metazoa</taxon>
        <taxon>Ecdysozoa</taxon>
        <taxon>Arthropoda</taxon>
        <taxon>Chelicerata</taxon>
        <taxon>Arachnida</taxon>
        <taxon>Acari</taxon>
        <taxon>Parasitiformes</taxon>
        <taxon>Ixodida</taxon>
        <taxon>Ixodoidea</taxon>
        <taxon>Ixodidae</taxon>
        <taxon>Amblyomminae</taxon>
        <taxon>Amblyomma</taxon>
    </lineage>
</organism>
<dbReference type="GO" id="GO:0005776">
    <property type="term" value="C:autophagosome"/>
    <property type="evidence" value="ECO:0007669"/>
    <property type="project" value="TreeGrafter"/>
</dbReference>
<feature type="compositionally biased region" description="Low complexity" evidence="2">
    <location>
        <begin position="484"/>
        <end position="498"/>
    </location>
</feature>
<evidence type="ECO:0000259" key="3">
    <source>
        <dbReference type="PROSITE" id="PS50086"/>
    </source>
</evidence>
<evidence type="ECO:0000313" key="5">
    <source>
        <dbReference type="Proteomes" id="UP001321473"/>
    </source>
</evidence>
<name>A0AAQ4E8V2_AMBAM</name>
<reference evidence="4 5" key="1">
    <citation type="journal article" date="2023" name="Arcadia Sci">
        <title>De novo assembly of a long-read Amblyomma americanum tick genome.</title>
        <authorList>
            <person name="Chou S."/>
            <person name="Poskanzer K.E."/>
            <person name="Rollins M."/>
            <person name="Thuy-Boun P.S."/>
        </authorList>
    </citation>
    <scope>NUCLEOTIDE SEQUENCE [LARGE SCALE GENOMIC DNA]</scope>
    <source>
        <strain evidence="4">F_SG_1</strain>
        <tissue evidence="4">Salivary glands</tissue>
    </source>
</reference>
<keyword evidence="1" id="KW-0343">GTPase activation</keyword>
<dbReference type="PANTHER" id="PTHR22957">
    <property type="entry name" value="TBC1 DOMAIN FAMILY MEMBER GTPASE-ACTIVATING PROTEIN"/>
    <property type="match status" value="1"/>
</dbReference>
<proteinExistence type="predicted"/>
<comment type="caution">
    <text evidence="4">The sequence shown here is derived from an EMBL/GenBank/DDBJ whole genome shotgun (WGS) entry which is preliminary data.</text>
</comment>
<dbReference type="GO" id="GO:1901096">
    <property type="term" value="P:regulation of autophagosome maturation"/>
    <property type="evidence" value="ECO:0007669"/>
    <property type="project" value="TreeGrafter"/>
</dbReference>
<dbReference type="InterPro" id="IPR035969">
    <property type="entry name" value="Rab-GAP_TBC_sf"/>
</dbReference>
<dbReference type="PROSITE" id="PS50086">
    <property type="entry name" value="TBC_RABGAP"/>
    <property type="match status" value="1"/>
</dbReference>
<accession>A0AAQ4E8V2</accession>
<dbReference type="Gene3D" id="1.10.472.80">
    <property type="entry name" value="Ypt/Rab-GAP domain of gyp1p, domain 3"/>
    <property type="match status" value="1"/>
</dbReference>
<dbReference type="SUPFAM" id="SSF47923">
    <property type="entry name" value="Ypt/Rab-GAP domain of gyp1p"/>
    <property type="match status" value="2"/>
</dbReference>
<feature type="compositionally biased region" description="Low complexity" evidence="2">
    <location>
        <begin position="593"/>
        <end position="602"/>
    </location>
</feature>
<keyword evidence="5" id="KW-1185">Reference proteome</keyword>
<dbReference type="Gene3D" id="1.10.8.270">
    <property type="entry name" value="putative rabgap domain of human tbc1 domain family member 14 like domains"/>
    <property type="match status" value="1"/>
</dbReference>